<dbReference type="PANTHER" id="PTHR21310">
    <property type="entry name" value="AMINOGLYCOSIDE PHOSPHOTRANSFERASE-RELATED-RELATED"/>
    <property type="match status" value="1"/>
</dbReference>
<protein>
    <recommendedName>
        <fullName evidence="1">Aminoglycoside phosphotransferase domain-containing protein</fullName>
    </recommendedName>
</protein>
<keyword evidence="3" id="KW-1185">Reference proteome</keyword>
<gene>
    <name evidence="2" type="ORF">PAC_01094</name>
</gene>
<organism evidence="2 3">
    <name type="scientific">Phialocephala subalpina</name>
    <dbReference type="NCBI Taxonomy" id="576137"/>
    <lineage>
        <taxon>Eukaryota</taxon>
        <taxon>Fungi</taxon>
        <taxon>Dikarya</taxon>
        <taxon>Ascomycota</taxon>
        <taxon>Pezizomycotina</taxon>
        <taxon>Leotiomycetes</taxon>
        <taxon>Helotiales</taxon>
        <taxon>Mollisiaceae</taxon>
        <taxon>Phialocephala</taxon>
        <taxon>Phialocephala fortinii species complex</taxon>
    </lineage>
</organism>
<sequence>MPHRETGNGPYLLPNSLPSADNISFFDTSFFTSGHKRLPTPAEVRHAAGPQTTMNRPVPVSFPSMNLIVKYGLAITMAEGQCLWAIRRLCPNVPVPEVYGWCQDEGQTFIYMQKIEAATLEQEWPGLDVEEKYEICTQLRCILDELRQLQQDPSNPFIGSINQQPVKDVIFDGNRLGGSFLDVTSFHNWFSGVTVPQMNTSNPDPWRPGLLDDVPIVFTHSDLHRSNILMSWDENGMPRVAAIVDWHQSGWYPAPWEFYKTRFTCRAGEQWELDYILEFCQSYRGYIPWDYFVLKRGT</sequence>
<evidence type="ECO:0000313" key="2">
    <source>
        <dbReference type="EMBL" id="CZR51219.1"/>
    </source>
</evidence>
<dbReference type="InterPro" id="IPR051678">
    <property type="entry name" value="AGP_Transferase"/>
</dbReference>
<evidence type="ECO:0000259" key="1">
    <source>
        <dbReference type="Pfam" id="PF01636"/>
    </source>
</evidence>
<dbReference type="AlphaFoldDB" id="A0A1L7WES3"/>
<dbReference type="EMBL" id="FJOG01000001">
    <property type="protein sequence ID" value="CZR51219.1"/>
    <property type="molecule type" value="Genomic_DNA"/>
</dbReference>
<dbReference type="InterPro" id="IPR011009">
    <property type="entry name" value="Kinase-like_dom_sf"/>
</dbReference>
<name>A0A1L7WES3_9HELO</name>
<feature type="domain" description="Aminoglycoside phosphotransferase" evidence="1">
    <location>
        <begin position="88"/>
        <end position="280"/>
    </location>
</feature>
<dbReference type="Pfam" id="PF01636">
    <property type="entry name" value="APH"/>
    <property type="match status" value="1"/>
</dbReference>
<dbReference type="OrthoDB" id="5404599at2759"/>
<evidence type="ECO:0000313" key="3">
    <source>
        <dbReference type="Proteomes" id="UP000184330"/>
    </source>
</evidence>
<reference evidence="2 3" key="1">
    <citation type="submission" date="2016-03" db="EMBL/GenBank/DDBJ databases">
        <authorList>
            <person name="Ploux O."/>
        </authorList>
    </citation>
    <scope>NUCLEOTIDE SEQUENCE [LARGE SCALE GENOMIC DNA]</scope>
    <source>
        <strain evidence="2 3">UAMH 11012</strain>
    </source>
</reference>
<accession>A0A1L7WES3</accession>
<dbReference type="SUPFAM" id="SSF56112">
    <property type="entry name" value="Protein kinase-like (PK-like)"/>
    <property type="match status" value="1"/>
</dbReference>
<dbReference type="PANTHER" id="PTHR21310:SF54">
    <property type="entry name" value="AMINOGLYCOSIDE PHOSPHOTRANSFERASE DOMAIN-CONTAINING PROTEIN"/>
    <property type="match status" value="1"/>
</dbReference>
<dbReference type="Proteomes" id="UP000184330">
    <property type="component" value="Unassembled WGS sequence"/>
</dbReference>
<proteinExistence type="predicted"/>
<dbReference type="InterPro" id="IPR002575">
    <property type="entry name" value="Aminoglycoside_PTrfase"/>
</dbReference>